<evidence type="ECO:0000313" key="1">
    <source>
        <dbReference type="EMBL" id="EDN00211.1"/>
    </source>
</evidence>
<sequence>MRPAYITPRLTAFGSPDPVASFQISLPIKAEEPVFVNSFMQVILNPAKNLRAF</sequence>
<organism evidence="1 2">
    <name type="scientific">Pseudoflavonifractor capillosus ATCC 29799</name>
    <dbReference type="NCBI Taxonomy" id="411467"/>
    <lineage>
        <taxon>Bacteria</taxon>
        <taxon>Bacillati</taxon>
        <taxon>Bacillota</taxon>
        <taxon>Clostridia</taxon>
        <taxon>Eubacteriales</taxon>
        <taxon>Oscillospiraceae</taxon>
        <taxon>Pseudoflavonifractor</taxon>
    </lineage>
</organism>
<comment type="caution">
    <text evidence="1">The sequence shown here is derived from an EMBL/GenBank/DDBJ whole genome shotgun (WGS) entry which is preliminary data.</text>
</comment>
<name>A6NV11_9FIRM</name>
<dbReference type="AlphaFoldDB" id="A6NV11"/>
<dbReference type="Proteomes" id="UP000003639">
    <property type="component" value="Unassembled WGS sequence"/>
</dbReference>
<reference evidence="1 2" key="2">
    <citation type="submission" date="2007-06" db="EMBL/GenBank/DDBJ databases">
        <title>Draft genome sequence of Pseudoflavonifractor capillosus ATCC 29799.</title>
        <authorList>
            <person name="Sudarsanam P."/>
            <person name="Ley R."/>
            <person name="Guruge J."/>
            <person name="Turnbaugh P.J."/>
            <person name="Mahowald M."/>
            <person name="Liep D."/>
            <person name="Gordon J."/>
        </authorList>
    </citation>
    <scope>NUCLEOTIDE SEQUENCE [LARGE SCALE GENOMIC DNA]</scope>
    <source>
        <strain evidence="1 2">ATCC 29799</strain>
    </source>
</reference>
<protein>
    <submittedName>
        <fullName evidence="1">Uncharacterized protein</fullName>
    </submittedName>
</protein>
<reference evidence="1 2" key="1">
    <citation type="submission" date="2007-04" db="EMBL/GenBank/DDBJ databases">
        <authorList>
            <person name="Fulton L."/>
            <person name="Clifton S."/>
            <person name="Fulton B."/>
            <person name="Xu J."/>
            <person name="Minx P."/>
            <person name="Pepin K.H."/>
            <person name="Johnson M."/>
            <person name="Thiruvilangam P."/>
            <person name="Bhonagiri V."/>
            <person name="Nash W.E."/>
            <person name="Mardis E.R."/>
            <person name="Wilson R.K."/>
        </authorList>
    </citation>
    <scope>NUCLEOTIDE SEQUENCE [LARGE SCALE GENOMIC DNA]</scope>
    <source>
        <strain evidence="1 2">ATCC 29799</strain>
    </source>
</reference>
<proteinExistence type="predicted"/>
<accession>A6NV11</accession>
<gene>
    <name evidence="1" type="ORF">BACCAP_02045</name>
</gene>
<evidence type="ECO:0000313" key="2">
    <source>
        <dbReference type="Proteomes" id="UP000003639"/>
    </source>
</evidence>
<keyword evidence="2" id="KW-1185">Reference proteome</keyword>
<dbReference type="EMBL" id="AAXG02000012">
    <property type="protein sequence ID" value="EDN00211.1"/>
    <property type="molecule type" value="Genomic_DNA"/>
</dbReference>